<dbReference type="InterPro" id="IPR011701">
    <property type="entry name" value="MFS"/>
</dbReference>
<feature type="transmembrane region" description="Helical" evidence="6">
    <location>
        <begin position="87"/>
        <end position="110"/>
    </location>
</feature>
<organism evidence="8">
    <name type="scientific">Streptomyces sp. R44</name>
    <dbReference type="NCBI Taxonomy" id="3238633"/>
    <lineage>
        <taxon>Bacteria</taxon>
        <taxon>Bacillati</taxon>
        <taxon>Actinomycetota</taxon>
        <taxon>Actinomycetes</taxon>
        <taxon>Kitasatosporales</taxon>
        <taxon>Streptomycetaceae</taxon>
        <taxon>Streptomyces</taxon>
    </lineage>
</organism>
<dbReference type="InterPro" id="IPR036259">
    <property type="entry name" value="MFS_trans_sf"/>
</dbReference>
<evidence type="ECO:0000256" key="4">
    <source>
        <dbReference type="ARBA" id="ARBA00022989"/>
    </source>
</evidence>
<keyword evidence="2" id="KW-1003">Cell membrane</keyword>
<dbReference type="InterPro" id="IPR020846">
    <property type="entry name" value="MFS_dom"/>
</dbReference>
<keyword evidence="4 6" id="KW-1133">Transmembrane helix</keyword>
<feature type="transmembrane region" description="Helical" evidence="6">
    <location>
        <begin position="219"/>
        <end position="238"/>
    </location>
</feature>
<gene>
    <name evidence="8" type="ORF">AB5J54_11900</name>
</gene>
<comment type="subcellular location">
    <subcellularLocation>
        <location evidence="1">Cell membrane</location>
        <topology evidence="1">Multi-pass membrane protein</topology>
    </subcellularLocation>
</comment>
<dbReference type="InterPro" id="IPR050189">
    <property type="entry name" value="MFS_Efflux_Transporters"/>
</dbReference>
<evidence type="ECO:0000259" key="7">
    <source>
        <dbReference type="PROSITE" id="PS50850"/>
    </source>
</evidence>
<feature type="transmembrane region" description="Helical" evidence="6">
    <location>
        <begin position="285"/>
        <end position="317"/>
    </location>
</feature>
<evidence type="ECO:0000256" key="6">
    <source>
        <dbReference type="SAM" id="Phobius"/>
    </source>
</evidence>
<evidence type="ECO:0000256" key="3">
    <source>
        <dbReference type="ARBA" id="ARBA00022692"/>
    </source>
</evidence>
<feature type="transmembrane region" description="Helical" evidence="6">
    <location>
        <begin position="57"/>
        <end position="80"/>
    </location>
</feature>
<keyword evidence="5 6" id="KW-0472">Membrane</keyword>
<evidence type="ECO:0000256" key="1">
    <source>
        <dbReference type="ARBA" id="ARBA00004651"/>
    </source>
</evidence>
<dbReference type="PANTHER" id="PTHR43124:SF3">
    <property type="entry name" value="CHLORAMPHENICOL EFFLUX PUMP RV0191"/>
    <property type="match status" value="1"/>
</dbReference>
<dbReference type="SUPFAM" id="SSF103473">
    <property type="entry name" value="MFS general substrate transporter"/>
    <property type="match status" value="1"/>
</dbReference>
<dbReference type="RefSeq" id="WP_369143894.1">
    <property type="nucleotide sequence ID" value="NZ_CP163444.1"/>
</dbReference>
<dbReference type="GO" id="GO:0022857">
    <property type="term" value="F:transmembrane transporter activity"/>
    <property type="evidence" value="ECO:0007669"/>
    <property type="project" value="InterPro"/>
</dbReference>
<feature type="transmembrane region" description="Helical" evidence="6">
    <location>
        <begin position="116"/>
        <end position="133"/>
    </location>
</feature>
<proteinExistence type="predicted"/>
<evidence type="ECO:0000256" key="5">
    <source>
        <dbReference type="ARBA" id="ARBA00023136"/>
    </source>
</evidence>
<dbReference type="PANTHER" id="PTHR43124">
    <property type="entry name" value="PURINE EFFLUX PUMP PBUE"/>
    <property type="match status" value="1"/>
</dbReference>
<dbReference type="GO" id="GO:0005886">
    <property type="term" value="C:plasma membrane"/>
    <property type="evidence" value="ECO:0007669"/>
    <property type="project" value="UniProtKB-SubCell"/>
</dbReference>
<feature type="transmembrane region" description="Helical" evidence="6">
    <location>
        <begin position="145"/>
        <end position="164"/>
    </location>
</feature>
<evidence type="ECO:0000313" key="8">
    <source>
        <dbReference type="EMBL" id="XDQ71186.1"/>
    </source>
</evidence>
<feature type="domain" description="Major facilitator superfamily (MFS) profile" evidence="7">
    <location>
        <begin position="21"/>
        <end position="395"/>
    </location>
</feature>
<evidence type="ECO:0000256" key="2">
    <source>
        <dbReference type="ARBA" id="ARBA00022475"/>
    </source>
</evidence>
<name>A0AB39SWA7_9ACTN</name>
<reference evidence="8" key="1">
    <citation type="submission" date="2024-07" db="EMBL/GenBank/DDBJ databases">
        <authorList>
            <person name="Yu S.T."/>
        </authorList>
    </citation>
    <scope>NUCLEOTIDE SEQUENCE</scope>
    <source>
        <strain evidence="8">R44</strain>
    </source>
</reference>
<keyword evidence="3 6" id="KW-0812">Transmembrane</keyword>
<dbReference type="EMBL" id="CP163444">
    <property type="protein sequence ID" value="XDQ71186.1"/>
    <property type="molecule type" value="Genomic_DNA"/>
</dbReference>
<dbReference type="CDD" id="cd17324">
    <property type="entry name" value="MFS_NepI_like"/>
    <property type="match status" value="1"/>
</dbReference>
<accession>A0AB39SWA7</accession>
<feature type="transmembrane region" description="Helical" evidence="6">
    <location>
        <begin position="170"/>
        <end position="190"/>
    </location>
</feature>
<feature type="transmembrane region" description="Helical" evidence="6">
    <location>
        <begin position="21"/>
        <end position="45"/>
    </location>
</feature>
<feature type="transmembrane region" description="Helical" evidence="6">
    <location>
        <begin position="371"/>
        <end position="390"/>
    </location>
</feature>
<dbReference type="PROSITE" id="PS50850">
    <property type="entry name" value="MFS"/>
    <property type="match status" value="1"/>
</dbReference>
<dbReference type="Gene3D" id="1.20.1250.20">
    <property type="entry name" value="MFS general substrate transporter like domains"/>
    <property type="match status" value="1"/>
</dbReference>
<feature type="transmembrane region" description="Helical" evidence="6">
    <location>
        <begin position="250"/>
        <end position="273"/>
    </location>
</feature>
<sequence length="397" mass="39619">MTATTPAPSPLAPPPPWPLGGLLTLSGAAFVTILTEALPAGVLPAMSAGLGVTEARAGLLVTVYALAAAVTAIPMTAWALRLPRRTLLLALLLGFAATNAVTAASTGFAFTLGARVLSGVFAGMLWAMVPAYAARLAPHRSGKAIATALAGMTVGLSLGIPAGTALGGLVGWQGVFAALTGLALALAAAARWRLPALAGQAGEVRNGGRGLWATIRTPGIAAINTASIAMVLGFYVLYTYIAPFVERADLAVSTGTVLFVFGLGSTAGVWIAGATADRWLRHSTLALLALAALCLVALGLFAGSTAVVLAAAVLWGVTHGGIPTLMQTAGVRAAPRDPDTANSLWVTGWNVAMAGGSLVGGAVLTGAGTTALPWTAAALLAVSVLTAGAARRHGFPR</sequence>
<protein>
    <submittedName>
        <fullName evidence="8">MFS transporter</fullName>
    </submittedName>
</protein>
<dbReference type="AlphaFoldDB" id="A0AB39SWA7"/>
<dbReference type="Pfam" id="PF07690">
    <property type="entry name" value="MFS_1"/>
    <property type="match status" value="1"/>
</dbReference>